<keyword evidence="6 10" id="KW-0479">Metal-binding</keyword>
<dbReference type="InterPro" id="IPR005140">
    <property type="entry name" value="eRF1_Pelota-like_N"/>
</dbReference>
<comment type="cofactor">
    <cofactor evidence="1 10">
        <name>a divalent metal cation</name>
        <dbReference type="ChEBI" id="CHEBI:60240"/>
    </cofactor>
</comment>
<dbReference type="GO" id="GO:0005737">
    <property type="term" value="C:cytoplasm"/>
    <property type="evidence" value="ECO:0007669"/>
    <property type="project" value="UniProtKB-SubCell"/>
</dbReference>
<dbReference type="Pfam" id="PF26356">
    <property type="entry name" value="Pelota_N"/>
    <property type="match status" value="1"/>
</dbReference>
<evidence type="ECO:0000256" key="5">
    <source>
        <dbReference type="ARBA" id="ARBA00022618"/>
    </source>
</evidence>
<dbReference type="OrthoDB" id="10249111at2759"/>
<dbReference type="InterPro" id="IPR058547">
    <property type="entry name" value="Pelota_N"/>
</dbReference>
<dbReference type="Gene3D" id="2.30.30.870">
    <property type="entry name" value="Pelota, domain A"/>
    <property type="match status" value="1"/>
</dbReference>
<dbReference type="SUPFAM" id="SSF55315">
    <property type="entry name" value="L30e-like"/>
    <property type="match status" value="1"/>
</dbReference>
<evidence type="ECO:0000256" key="11">
    <source>
        <dbReference type="SAM" id="MobiDB-lite"/>
    </source>
</evidence>
<evidence type="ECO:0000256" key="10">
    <source>
        <dbReference type="RuleBase" id="RU362019"/>
    </source>
</evidence>
<keyword evidence="5" id="KW-0132">Cell division</keyword>
<protein>
    <recommendedName>
        <fullName evidence="10">Protein DOM34 homolog</fullName>
    </recommendedName>
</protein>
<keyword evidence="8" id="KW-0469">Meiosis</keyword>
<dbReference type="GO" id="GO:0071025">
    <property type="term" value="P:RNA surveillance"/>
    <property type="evidence" value="ECO:0007669"/>
    <property type="project" value="InterPro"/>
</dbReference>
<dbReference type="NCBIfam" id="TIGR00111">
    <property type="entry name" value="pelota"/>
    <property type="match status" value="1"/>
</dbReference>
<dbReference type="GO" id="GO:0006412">
    <property type="term" value="P:translation"/>
    <property type="evidence" value="ECO:0007669"/>
    <property type="project" value="UniProtKB-ARBA"/>
</dbReference>
<dbReference type="PANTHER" id="PTHR10853">
    <property type="entry name" value="PELOTA"/>
    <property type="match status" value="1"/>
</dbReference>
<evidence type="ECO:0000256" key="1">
    <source>
        <dbReference type="ARBA" id="ARBA00001968"/>
    </source>
</evidence>
<dbReference type="InterPro" id="IPR005142">
    <property type="entry name" value="eRF1_3"/>
</dbReference>
<evidence type="ECO:0000256" key="7">
    <source>
        <dbReference type="ARBA" id="ARBA00022776"/>
    </source>
</evidence>
<comment type="function">
    <text evidence="10">Component of the Dom34-Hbs1 complex, a complex that recognizes stalled ribosomes and triggers the No-Go Decay (NGD) pathway (PubMed:20890290). In the Dom34-Hbs1 complex, dom34 recognizes ribosomes stalled at the 3' end of an mRNA and engages stalled ribosomes by destabilizing mRNA in the mRNA channel. Following ribosome-binding, the Dom34-Hbs1 complex promotes the disassembly of stalled ribosomes, followed by degradation of damaged mRNAs as part of the NGD pathway.</text>
</comment>
<dbReference type="FunFam" id="3.30.1330.30:FF:000008">
    <property type="entry name" value="Protein pelota homolog"/>
    <property type="match status" value="1"/>
</dbReference>
<dbReference type="GO" id="GO:0032790">
    <property type="term" value="P:ribosome disassembly"/>
    <property type="evidence" value="ECO:0007669"/>
    <property type="project" value="TreeGrafter"/>
</dbReference>
<dbReference type="AlphaFoldDB" id="A0A0G2E6T5"/>
<accession>A0A0G2E6T5</accession>
<dbReference type="Pfam" id="PF03464">
    <property type="entry name" value="eRF1_2"/>
    <property type="match status" value="1"/>
</dbReference>
<keyword evidence="9" id="KW-0131">Cell cycle</keyword>
<dbReference type="Gene3D" id="3.30.420.60">
    <property type="entry name" value="eRF1 domain 2"/>
    <property type="match status" value="1"/>
</dbReference>
<reference evidence="13 14" key="1">
    <citation type="submission" date="2015-05" db="EMBL/GenBank/DDBJ databases">
        <title>Distinctive expansion of gene families associated with plant cell wall degradation and secondary metabolism in the genomes of grapevine trunk pathogens.</title>
        <authorList>
            <person name="Lawrence D.P."/>
            <person name="Travadon R."/>
            <person name="Rolshausen P.E."/>
            <person name="Baumgartner K."/>
        </authorList>
    </citation>
    <scope>NUCLEOTIDE SEQUENCE [LARGE SCALE GENOMIC DNA]</scope>
    <source>
        <strain evidence="13">UCRPC4</strain>
    </source>
</reference>
<name>A0A0G2E6T5_PHACM</name>
<gene>
    <name evidence="13" type="ORF">UCRPC4_g05265</name>
</gene>
<sequence length="371" mass="41096">MDALKASAIRRVTTESSTGSTSSQRVHTYLTIRVKSLDFDGQAGQLHVSGQILEQNRYVTMGAHHTLDLELQRNFTLSKEIDGWDSIARKQLEEAIDTRKGTEAVALMMQEGMANIAFITATQTILKQRIEVSIPRKRAGRTVDHDKGLEKFFNTVLDSLLQQMEGILPTSSDLTATRPILVASPGFLAANFLTFVSKLATTQSNKTLLALHQSMITVHSSTGHLHSLPEILSSPTVTSQLSDTKYARETRLMTSFLDLLRKDDGRAWYGHREVERAVEKGAVGRGGGVLLISNELFRSMDISVRRRWVRMVDRVRDVEGGEVRVLSSEHESGKRLEDLGGVAAILTFPCEGLDEEEEEHGDEAGVQDPVI</sequence>
<comment type="similarity">
    <text evidence="3 10">Belongs to the eukaryotic release factor 1 family. Pelota subfamily.</text>
</comment>
<dbReference type="InterPro" id="IPR005141">
    <property type="entry name" value="eRF1_2"/>
</dbReference>
<evidence type="ECO:0000256" key="3">
    <source>
        <dbReference type="ARBA" id="ARBA00009504"/>
    </source>
</evidence>
<dbReference type="Pfam" id="PF03465">
    <property type="entry name" value="eRF1_3"/>
    <property type="match status" value="1"/>
</dbReference>
<dbReference type="Gene3D" id="3.30.1330.30">
    <property type="match status" value="1"/>
</dbReference>
<dbReference type="GO" id="GO:0051301">
    <property type="term" value="P:cell division"/>
    <property type="evidence" value="ECO:0007669"/>
    <property type="project" value="UniProtKB-KW"/>
</dbReference>
<dbReference type="SUPFAM" id="SSF159065">
    <property type="entry name" value="Dom34/Pelota N-terminal domain-like"/>
    <property type="match status" value="1"/>
</dbReference>
<dbReference type="EMBL" id="LCWF01000133">
    <property type="protein sequence ID" value="KKY18061.1"/>
    <property type="molecule type" value="Genomic_DNA"/>
</dbReference>
<evidence type="ECO:0000256" key="4">
    <source>
        <dbReference type="ARBA" id="ARBA00022490"/>
    </source>
</evidence>
<evidence type="ECO:0000313" key="14">
    <source>
        <dbReference type="Proteomes" id="UP000053317"/>
    </source>
</evidence>
<feature type="domain" description="eRF1/Pelota-like N-terminal" evidence="12">
    <location>
        <begin position="1"/>
        <end position="97"/>
    </location>
</feature>
<dbReference type="InterPro" id="IPR042226">
    <property type="entry name" value="eFR1_2_sf"/>
</dbReference>
<dbReference type="PANTHER" id="PTHR10853:SF0">
    <property type="entry name" value="PROTEIN PELOTA HOMOLOG"/>
    <property type="match status" value="1"/>
</dbReference>
<dbReference type="GO" id="GO:0051321">
    <property type="term" value="P:meiotic cell cycle"/>
    <property type="evidence" value="ECO:0007669"/>
    <property type="project" value="UniProtKB-KW"/>
</dbReference>
<evidence type="ECO:0000313" key="13">
    <source>
        <dbReference type="EMBL" id="KKY18061.1"/>
    </source>
</evidence>
<comment type="subcellular location">
    <subcellularLocation>
        <location evidence="2 10">Cytoplasm</location>
    </subcellularLocation>
</comment>
<evidence type="ECO:0000256" key="6">
    <source>
        <dbReference type="ARBA" id="ARBA00022723"/>
    </source>
</evidence>
<dbReference type="InterPro" id="IPR029064">
    <property type="entry name" value="Ribosomal_eL30-like_sf"/>
</dbReference>
<dbReference type="FunFam" id="2.30.30.870:FF:000001">
    <property type="entry name" value="Protein pelota homolog"/>
    <property type="match status" value="1"/>
</dbReference>
<dbReference type="GO" id="GO:0070481">
    <property type="term" value="P:nuclear-transcribed mRNA catabolic process, non-stop decay"/>
    <property type="evidence" value="ECO:0007669"/>
    <property type="project" value="InterPro"/>
</dbReference>
<keyword evidence="7" id="KW-0498">Mitosis</keyword>
<dbReference type="GO" id="GO:1990533">
    <property type="term" value="C:Dom34-Hbs1 complex"/>
    <property type="evidence" value="ECO:0007669"/>
    <property type="project" value="UniProtKB-ARBA"/>
</dbReference>
<evidence type="ECO:0000256" key="9">
    <source>
        <dbReference type="ARBA" id="ARBA00023306"/>
    </source>
</evidence>
<evidence type="ECO:0000259" key="12">
    <source>
        <dbReference type="SMART" id="SM01194"/>
    </source>
</evidence>
<comment type="caution">
    <text evidence="13">The sequence shown here is derived from an EMBL/GenBank/DDBJ whole genome shotgun (WGS) entry which is preliminary data.</text>
</comment>
<keyword evidence="14" id="KW-1185">Reference proteome</keyword>
<dbReference type="Proteomes" id="UP000053317">
    <property type="component" value="Unassembled WGS sequence"/>
</dbReference>
<dbReference type="GO" id="GO:0070651">
    <property type="term" value="P:nonfunctional rRNA decay"/>
    <property type="evidence" value="ECO:0007669"/>
    <property type="project" value="TreeGrafter"/>
</dbReference>
<dbReference type="InterPro" id="IPR004405">
    <property type="entry name" value="TF_pelota"/>
</dbReference>
<dbReference type="SUPFAM" id="SSF53137">
    <property type="entry name" value="Translational machinery components"/>
    <property type="match status" value="1"/>
</dbReference>
<dbReference type="GO" id="GO:0070966">
    <property type="term" value="P:nuclear-transcribed mRNA catabolic process, no-go decay"/>
    <property type="evidence" value="ECO:0007669"/>
    <property type="project" value="InterPro"/>
</dbReference>
<evidence type="ECO:0000256" key="2">
    <source>
        <dbReference type="ARBA" id="ARBA00004496"/>
    </source>
</evidence>
<dbReference type="SMART" id="SM01194">
    <property type="entry name" value="eRF1_1"/>
    <property type="match status" value="1"/>
</dbReference>
<organism evidence="13 14">
    <name type="scientific">Phaeomoniella chlamydospora</name>
    <name type="common">Phaeoacremonium chlamydosporum</name>
    <dbReference type="NCBI Taxonomy" id="158046"/>
    <lineage>
        <taxon>Eukaryota</taxon>
        <taxon>Fungi</taxon>
        <taxon>Dikarya</taxon>
        <taxon>Ascomycota</taxon>
        <taxon>Pezizomycotina</taxon>
        <taxon>Eurotiomycetes</taxon>
        <taxon>Chaetothyriomycetidae</taxon>
        <taxon>Phaeomoniellales</taxon>
        <taxon>Phaeomoniellaceae</taxon>
        <taxon>Phaeomoniella</taxon>
    </lineage>
</organism>
<proteinExistence type="inferred from homology"/>
<dbReference type="InterPro" id="IPR038069">
    <property type="entry name" value="Pelota/DOM34_N"/>
</dbReference>
<reference evidence="13 14" key="2">
    <citation type="submission" date="2015-05" db="EMBL/GenBank/DDBJ databases">
        <authorList>
            <person name="Morales-Cruz A."/>
            <person name="Amrine K.C."/>
            <person name="Cantu D."/>
        </authorList>
    </citation>
    <scope>NUCLEOTIDE SEQUENCE [LARGE SCALE GENOMIC DNA]</scope>
    <source>
        <strain evidence="13">UCRPC4</strain>
    </source>
</reference>
<feature type="region of interest" description="Disordered" evidence="11">
    <location>
        <begin position="1"/>
        <end position="21"/>
    </location>
</feature>
<dbReference type="FunFam" id="3.30.420.60:FF:000004">
    <property type="entry name" value="Protein DOM34 homolog"/>
    <property type="match status" value="1"/>
</dbReference>
<evidence type="ECO:0000256" key="8">
    <source>
        <dbReference type="ARBA" id="ARBA00023254"/>
    </source>
</evidence>
<dbReference type="GO" id="GO:0046872">
    <property type="term" value="F:metal ion binding"/>
    <property type="evidence" value="ECO:0007669"/>
    <property type="project" value="UniProtKB-KW"/>
</dbReference>
<keyword evidence="4 10" id="KW-0963">Cytoplasm</keyword>